<evidence type="ECO:0000256" key="5">
    <source>
        <dbReference type="ARBA" id="ARBA00022801"/>
    </source>
</evidence>
<dbReference type="PANTHER" id="PTHR45650:SF9">
    <property type="entry name" value="SGNH HYDROLASE-TYPE ESTERASE DOMAIN-CONTAINING PROTEIN"/>
    <property type="match status" value="1"/>
</dbReference>
<dbReference type="CDD" id="cd01837">
    <property type="entry name" value="SGNH_plant_lipase_like"/>
    <property type="match status" value="1"/>
</dbReference>
<dbReference type="SUPFAM" id="SSF52266">
    <property type="entry name" value="SGNH hydrolase"/>
    <property type="match status" value="1"/>
</dbReference>
<dbReference type="PANTHER" id="PTHR45650">
    <property type="entry name" value="GDSL-LIKE LIPASE/ACYLHYDROLASE-RELATED"/>
    <property type="match status" value="1"/>
</dbReference>
<evidence type="ECO:0000313" key="9">
    <source>
        <dbReference type="Proteomes" id="UP001190926"/>
    </source>
</evidence>
<evidence type="ECO:0008006" key="10">
    <source>
        <dbReference type="Google" id="ProtNLM"/>
    </source>
</evidence>
<organism evidence="8 9">
    <name type="scientific">Perilla frutescens var. hirtella</name>
    <name type="common">Perilla citriodora</name>
    <name type="synonym">Perilla setoyensis</name>
    <dbReference type="NCBI Taxonomy" id="608512"/>
    <lineage>
        <taxon>Eukaryota</taxon>
        <taxon>Viridiplantae</taxon>
        <taxon>Streptophyta</taxon>
        <taxon>Embryophyta</taxon>
        <taxon>Tracheophyta</taxon>
        <taxon>Spermatophyta</taxon>
        <taxon>Magnoliopsida</taxon>
        <taxon>eudicotyledons</taxon>
        <taxon>Gunneridae</taxon>
        <taxon>Pentapetalae</taxon>
        <taxon>asterids</taxon>
        <taxon>lamiids</taxon>
        <taxon>Lamiales</taxon>
        <taxon>Lamiaceae</taxon>
        <taxon>Nepetoideae</taxon>
        <taxon>Elsholtzieae</taxon>
        <taxon>Perilla</taxon>
    </lineage>
</organism>
<comment type="similarity">
    <text evidence="2">Belongs to the 'GDSL' lipolytic enzyme family.</text>
</comment>
<name>A0AAD4P460_PERFH</name>
<keyword evidence="5" id="KW-0378">Hydrolase</keyword>
<dbReference type="InterPro" id="IPR051238">
    <property type="entry name" value="GDSL_esterase/lipase"/>
</dbReference>
<evidence type="ECO:0000256" key="6">
    <source>
        <dbReference type="ARBA" id="ARBA00022963"/>
    </source>
</evidence>
<dbReference type="GO" id="GO:0016788">
    <property type="term" value="F:hydrolase activity, acting on ester bonds"/>
    <property type="evidence" value="ECO:0007669"/>
    <property type="project" value="InterPro"/>
</dbReference>
<keyword evidence="6" id="KW-0442">Lipid degradation</keyword>
<dbReference type="Pfam" id="PF00657">
    <property type="entry name" value="Lipase_GDSL"/>
    <property type="match status" value="1"/>
</dbReference>
<sequence>MKHEILIRGQQQVPCLFFFGDSVLENGNNNNLLTLAKTNYPPYGIDYPGGLATGRSTNGLNLADFLAQLLGFANPIPPFVTATGSDILRGVNYASAGAGILDETGANLGERISLNQQLRNHEATIGRVVSLLGNQTAADGYLGQCLYVVCIGSDDYVNNYYFPLSPSRVLYTPVGFAEKLIRMFSQQLRDLYSYGARKVAVFGLGTIGCVPAALRGAMYGPQCLTATKATSGVFNDKLKSLVDVLNKDLVGAKFTFIDTFGITVSDPSSNGFQVPNLPCCMMSMGGMCVPLGVSCSDRANFAYFDGFHPTEAAAMIVAKRAFKAQSPSDAYPSDIQHLSKA</sequence>
<dbReference type="InterPro" id="IPR001087">
    <property type="entry name" value="GDSL"/>
</dbReference>
<evidence type="ECO:0000256" key="4">
    <source>
        <dbReference type="ARBA" id="ARBA00022729"/>
    </source>
</evidence>
<keyword evidence="9" id="KW-1185">Reference proteome</keyword>
<evidence type="ECO:0000313" key="8">
    <source>
        <dbReference type="EMBL" id="KAH6825566.1"/>
    </source>
</evidence>
<keyword evidence="4" id="KW-0732">Signal</keyword>
<comment type="subcellular location">
    <subcellularLocation>
        <location evidence="1">Secreted</location>
    </subcellularLocation>
</comment>
<keyword evidence="7" id="KW-0443">Lipid metabolism</keyword>
<keyword evidence="3" id="KW-0964">Secreted</keyword>
<gene>
    <name evidence="8" type="ORF">C2S53_016372</name>
</gene>
<dbReference type="EMBL" id="SDAM02000175">
    <property type="protein sequence ID" value="KAH6825566.1"/>
    <property type="molecule type" value="Genomic_DNA"/>
</dbReference>
<evidence type="ECO:0000256" key="1">
    <source>
        <dbReference type="ARBA" id="ARBA00004613"/>
    </source>
</evidence>
<comment type="caution">
    <text evidence="8">The sequence shown here is derived from an EMBL/GenBank/DDBJ whole genome shotgun (WGS) entry which is preliminary data.</text>
</comment>
<dbReference type="GO" id="GO:0016042">
    <property type="term" value="P:lipid catabolic process"/>
    <property type="evidence" value="ECO:0007669"/>
    <property type="project" value="UniProtKB-KW"/>
</dbReference>
<dbReference type="AlphaFoldDB" id="A0AAD4P460"/>
<dbReference type="InterPro" id="IPR036514">
    <property type="entry name" value="SGNH_hydro_sf"/>
</dbReference>
<evidence type="ECO:0000256" key="2">
    <source>
        <dbReference type="ARBA" id="ARBA00008668"/>
    </source>
</evidence>
<dbReference type="Gene3D" id="3.40.50.1110">
    <property type="entry name" value="SGNH hydrolase"/>
    <property type="match status" value="1"/>
</dbReference>
<evidence type="ECO:0000256" key="7">
    <source>
        <dbReference type="ARBA" id="ARBA00023098"/>
    </source>
</evidence>
<dbReference type="Proteomes" id="UP001190926">
    <property type="component" value="Unassembled WGS sequence"/>
</dbReference>
<proteinExistence type="inferred from homology"/>
<accession>A0AAD4P460</accession>
<dbReference type="InterPro" id="IPR035669">
    <property type="entry name" value="SGNH_plant_lipase-like"/>
</dbReference>
<evidence type="ECO:0000256" key="3">
    <source>
        <dbReference type="ARBA" id="ARBA00022525"/>
    </source>
</evidence>
<protein>
    <recommendedName>
        <fullName evidence="10">GDSL esterase/lipase</fullName>
    </recommendedName>
</protein>
<dbReference type="GO" id="GO:0005576">
    <property type="term" value="C:extracellular region"/>
    <property type="evidence" value="ECO:0007669"/>
    <property type="project" value="UniProtKB-SubCell"/>
</dbReference>
<reference evidence="8 9" key="1">
    <citation type="journal article" date="2021" name="Nat. Commun.">
        <title>Incipient diploidization of the medicinal plant Perilla within 10,000 years.</title>
        <authorList>
            <person name="Zhang Y."/>
            <person name="Shen Q."/>
            <person name="Leng L."/>
            <person name="Zhang D."/>
            <person name="Chen S."/>
            <person name="Shi Y."/>
            <person name="Ning Z."/>
            <person name="Chen S."/>
        </authorList>
    </citation>
    <scope>NUCLEOTIDE SEQUENCE [LARGE SCALE GENOMIC DNA]</scope>
    <source>
        <strain evidence="9">cv. PC099</strain>
    </source>
</reference>